<comment type="function">
    <text evidence="4">May be involved in protection from oxidative damage.</text>
</comment>
<evidence type="ECO:0000256" key="4">
    <source>
        <dbReference type="ARBA" id="ARBA00037112"/>
    </source>
</evidence>
<dbReference type="OrthoDB" id="26679at2759"/>
<feature type="region of interest" description="Disordered" evidence="6">
    <location>
        <begin position="234"/>
        <end position="259"/>
    </location>
</feature>
<accession>A0A6A6TW63</accession>
<feature type="domain" description="TLDc" evidence="7">
    <location>
        <begin position="130"/>
        <end position="337"/>
    </location>
</feature>
<dbReference type="PANTHER" id="PTHR23354:SF62">
    <property type="entry name" value="MUSTARD, ISOFORM V"/>
    <property type="match status" value="1"/>
</dbReference>
<organism evidence="8 9">
    <name type="scientific">Microthyrium microscopicum</name>
    <dbReference type="NCBI Taxonomy" id="703497"/>
    <lineage>
        <taxon>Eukaryota</taxon>
        <taxon>Fungi</taxon>
        <taxon>Dikarya</taxon>
        <taxon>Ascomycota</taxon>
        <taxon>Pezizomycotina</taxon>
        <taxon>Dothideomycetes</taxon>
        <taxon>Dothideomycetes incertae sedis</taxon>
        <taxon>Microthyriales</taxon>
        <taxon>Microthyriaceae</taxon>
        <taxon>Microthyrium</taxon>
    </lineage>
</organism>
<evidence type="ECO:0000256" key="3">
    <source>
        <dbReference type="ARBA" id="ARBA00023128"/>
    </source>
</evidence>
<comment type="similarity">
    <text evidence="2">Belongs to the OXR1 family.</text>
</comment>
<protein>
    <recommendedName>
        <fullName evidence="5">Oxidation resistance protein 1</fullName>
    </recommendedName>
</protein>
<evidence type="ECO:0000256" key="2">
    <source>
        <dbReference type="ARBA" id="ARBA00009540"/>
    </source>
</evidence>
<comment type="subcellular location">
    <subcellularLocation>
        <location evidence="1">Mitochondrion</location>
    </subcellularLocation>
</comment>
<dbReference type="Proteomes" id="UP000799302">
    <property type="component" value="Unassembled WGS sequence"/>
</dbReference>
<dbReference type="AlphaFoldDB" id="A0A6A6TW63"/>
<gene>
    <name evidence="8" type="ORF">BT63DRAFT_430400</name>
</gene>
<dbReference type="SMART" id="SM00584">
    <property type="entry name" value="TLDc"/>
    <property type="match status" value="1"/>
</dbReference>
<dbReference type="GO" id="GO:0005634">
    <property type="term" value="C:nucleus"/>
    <property type="evidence" value="ECO:0007669"/>
    <property type="project" value="TreeGrafter"/>
</dbReference>
<keyword evidence="3" id="KW-0496">Mitochondrion</keyword>
<evidence type="ECO:0000256" key="6">
    <source>
        <dbReference type="SAM" id="MobiDB-lite"/>
    </source>
</evidence>
<dbReference type="PANTHER" id="PTHR23354">
    <property type="entry name" value="NUCLEOLAR PROTEIN 7/ESTROGEN RECEPTOR COACTIVATOR-RELATED"/>
    <property type="match status" value="1"/>
</dbReference>
<evidence type="ECO:0000256" key="1">
    <source>
        <dbReference type="ARBA" id="ARBA00004173"/>
    </source>
</evidence>
<name>A0A6A6TW63_9PEZI</name>
<sequence>MPTPSSSPTRSHSPPSLRRSSRSSSTSRTSETTASGSSYFTFPVTYSVNGLLRRLSGDTPSASGQSTPSNMSKSLSSSMHWPHNSQRKKDSLSHSSYTPAPARTASPFQPPPLTPLTLTGYRSNTTDEAKILSRSLAEEIRLLIPPRLQLVEQWSLVFSLEQDGVSLATLYKKCEEYRGTRGGFVLVVKDAGGGIFGAFLTEAPHPAPHFFGTGECFLWRAHILPPIPDMSSLPLPPSADTTDMSRMTTLSGQHGDGSHSPDRIRFKAFPYSGINDYLMFCESGFLSVGGGDGHYGLWLDDNLETGVSSRCVTFGNEPLSDEGTKFDVLGVEIWYIGA</sequence>
<dbReference type="PROSITE" id="PS51886">
    <property type="entry name" value="TLDC"/>
    <property type="match status" value="1"/>
</dbReference>
<reference evidence="8" key="1">
    <citation type="journal article" date="2020" name="Stud. Mycol.">
        <title>101 Dothideomycetes genomes: a test case for predicting lifestyles and emergence of pathogens.</title>
        <authorList>
            <person name="Haridas S."/>
            <person name="Albert R."/>
            <person name="Binder M."/>
            <person name="Bloem J."/>
            <person name="Labutti K."/>
            <person name="Salamov A."/>
            <person name="Andreopoulos B."/>
            <person name="Baker S."/>
            <person name="Barry K."/>
            <person name="Bills G."/>
            <person name="Bluhm B."/>
            <person name="Cannon C."/>
            <person name="Castanera R."/>
            <person name="Culley D."/>
            <person name="Daum C."/>
            <person name="Ezra D."/>
            <person name="Gonzalez J."/>
            <person name="Henrissat B."/>
            <person name="Kuo A."/>
            <person name="Liang C."/>
            <person name="Lipzen A."/>
            <person name="Lutzoni F."/>
            <person name="Magnuson J."/>
            <person name="Mondo S."/>
            <person name="Nolan M."/>
            <person name="Ohm R."/>
            <person name="Pangilinan J."/>
            <person name="Park H.-J."/>
            <person name="Ramirez L."/>
            <person name="Alfaro M."/>
            <person name="Sun H."/>
            <person name="Tritt A."/>
            <person name="Yoshinaga Y."/>
            <person name="Zwiers L.-H."/>
            <person name="Turgeon B."/>
            <person name="Goodwin S."/>
            <person name="Spatafora J."/>
            <person name="Crous P."/>
            <person name="Grigoriev I."/>
        </authorList>
    </citation>
    <scope>NUCLEOTIDE SEQUENCE</scope>
    <source>
        <strain evidence="8">CBS 115976</strain>
    </source>
</reference>
<dbReference type="Pfam" id="PF07534">
    <property type="entry name" value="TLD"/>
    <property type="match status" value="2"/>
</dbReference>
<evidence type="ECO:0000313" key="8">
    <source>
        <dbReference type="EMBL" id="KAF2663571.1"/>
    </source>
</evidence>
<dbReference type="InterPro" id="IPR006571">
    <property type="entry name" value="TLDc_dom"/>
</dbReference>
<feature type="region of interest" description="Disordered" evidence="6">
    <location>
        <begin position="1"/>
        <end position="38"/>
    </location>
</feature>
<dbReference type="GO" id="GO:0006979">
    <property type="term" value="P:response to oxidative stress"/>
    <property type="evidence" value="ECO:0007669"/>
    <property type="project" value="TreeGrafter"/>
</dbReference>
<feature type="region of interest" description="Disordered" evidence="6">
    <location>
        <begin position="56"/>
        <end position="121"/>
    </location>
</feature>
<feature type="compositionally biased region" description="Low complexity" evidence="6">
    <location>
        <begin position="66"/>
        <end position="78"/>
    </location>
</feature>
<dbReference type="GO" id="GO:0005739">
    <property type="term" value="C:mitochondrion"/>
    <property type="evidence" value="ECO:0007669"/>
    <property type="project" value="UniProtKB-SubCell"/>
</dbReference>
<proteinExistence type="inferred from homology"/>
<dbReference type="EMBL" id="MU004245">
    <property type="protein sequence ID" value="KAF2663571.1"/>
    <property type="molecule type" value="Genomic_DNA"/>
</dbReference>
<evidence type="ECO:0000256" key="5">
    <source>
        <dbReference type="ARBA" id="ARBA00040604"/>
    </source>
</evidence>
<evidence type="ECO:0000259" key="7">
    <source>
        <dbReference type="PROSITE" id="PS51886"/>
    </source>
</evidence>
<evidence type="ECO:0000313" key="9">
    <source>
        <dbReference type="Proteomes" id="UP000799302"/>
    </source>
</evidence>
<keyword evidence="9" id="KW-1185">Reference proteome</keyword>
<feature type="compositionally biased region" description="Polar residues" evidence="6">
    <location>
        <begin position="239"/>
        <end position="252"/>
    </location>
</feature>